<name>A0A833TZQ5_ACIBZ</name>
<gene>
    <name evidence="1" type="ORF">GAK29_01307</name>
</gene>
<sequence length="74" mass="8879">MQFNFEIDTAWCLEQLLKDGRITEREKLLVQTTHRQCDQLKWHPLQWIANFKLVDAHDSVKRLTLTVLTEWLVS</sequence>
<evidence type="ECO:0000313" key="2">
    <source>
        <dbReference type="Proteomes" id="UP000490535"/>
    </source>
</evidence>
<organism evidence="1 2">
    <name type="scientific">Acinetobacter bereziniae</name>
    <name type="common">Acinetobacter genomosp. 10</name>
    <dbReference type="NCBI Taxonomy" id="106648"/>
    <lineage>
        <taxon>Bacteria</taxon>
        <taxon>Pseudomonadati</taxon>
        <taxon>Pseudomonadota</taxon>
        <taxon>Gammaproteobacteria</taxon>
        <taxon>Moraxellales</taxon>
        <taxon>Moraxellaceae</taxon>
        <taxon>Acinetobacter</taxon>
    </lineage>
</organism>
<comment type="caution">
    <text evidence="1">The sequence shown here is derived from an EMBL/GenBank/DDBJ whole genome shotgun (WGS) entry which is preliminary data.</text>
</comment>
<protein>
    <submittedName>
        <fullName evidence="1">Uncharacterized protein</fullName>
    </submittedName>
</protein>
<proteinExistence type="predicted"/>
<dbReference type="AlphaFoldDB" id="A0A833TZQ5"/>
<dbReference type="Proteomes" id="UP000490535">
    <property type="component" value="Unassembled WGS sequence"/>
</dbReference>
<evidence type="ECO:0000313" key="1">
    <source>
        <dbReference type="EMBL" id="KAF1026366.1"/>
    </source>
</evidence>
<dbReference type="EMBL" id="WNDP01000024">
    <property type="protein sequence ID" value="KAF1026366.1"/>
    <property type="molecule type" value="Genomic_DNA"/>
</dbReference>
<reference evidence="2" key="1">
    <citation type="journal article" date="2020" name="MBio">
        <title>Horizontal gene transfer to a defensive symbiont with a reduced genome amongst a multipartite beetle microbiome.</title>
        <authorList>
            <person name="Waterworth S.C."/>
            <person name="Florez L.V."/>
            <person name="Rees E.R."/>
            <person name="Hertweck C."/>
            <person name="Kaltenpoth M."/>
            <person name="Kwan J.C."/>
        </authorList>
    </citation>
    <scope>NUCLEOTIDE SEQUENCE [LARGE SCALE GENOMIC DNA]</scope>
</reference>
<accession>A0A833TZQ5</accession>